<sequence length="86" mass="8189">MRRPTIAAALVAGAALFAAPLAIAAPTAGPADATVAHVTAKEAATAGGACTVTQVQPLQVRELPRGGTGVGPAAALAPAVHVGVQC</sequence>
<dbReference type="Proteomes" id="UP000467193">
    <property type="component" value="Chromosome"/>
</dbReference>
<organism evidence="2 3">
    <name type="scientific">Mycolicibacterium sediminis</name>
    <dbReference type="NCBI Taxonomy" id="1286180"/>
    <lineage>
        <taxon>Bacteria</taxon>
        <taxon>Bacillati</taxon>
        <taxon>Actinomycetota</taxon>
        <taxon>Actinomycetes</taxon>
        <taxon>Mycobacteriales</taxon>
        <taxon>Mycobacteriaceae</taxon>
        <taxon>Mycolicibacterium</taxon>
    </lineage>
</organism>
<feature type="signal peptide" evidence="1">
    <location>
        <begin position="1"/>
        <end position="24"/>
    </location>
</feature>
<reference evidence="2 3" key="1">
    <citation type="journal article" date="2019" name="Emerg. Microbes Infect.">
        <title>Comprehensive subspecies identification of 175 nontuberculous mycobacteria species based on 7547 genomic profiles.</title>
        <authorList>
            <person name="Matsumoto Y."/>
            <person name="Kinjo T."/>
            <person name="Motooka D."/>
            <person name="Nabeya D."/>
            <person name="Jung N."/>
            <person name="Uechi K."/>
            <person name="Horii T."/>
            <person name="Iida T."/>
            <person name="Fujita J."/>
            <person name="Nakamura S."/>
        </authorList>
    </citation>
    <scope>NUCLEOTIDE SEQUENCE [LARGE SCALE GENOMIC DNA]</scope>
    <source>
        <strain evidence="2 3">JCM 17899</strain>
    </source>
</reference>
<evidence type="ECO:0008006" key="4">
    <source>
        <dbReference type="Google" id="ProtNLM"/>
    </source>
</evidence>
<accession>A0A7I7QN52</accession>
<keyword evidence="1" id="KW-0732">Signal</keyword>
<dbReference type="EMBL" id="AP022588">
    <property type="protein sequence ID" value="BBY27829.1"/>
    <property type="molecule type" value="Genomic_DNA"/>
</dbReference>
<protein>
    <recommendedName>
        <fullName evidence="4">Secreted protein</fullName>
    </recommendedName>
</protein>
<name>A0A7I7QN52_9MYCO</name>
<gene>
    <name evidence="2" type="ORF">MSEDJ_19250</name>
</gene>
<dbReference type="KEGG" id="msei:MSEDJ_19250"/>
<evidence type="ECO:0000313" key="2">
    <source>
        <dbReference type="EMBL" id="BBY27829.1"/>
    </source>
</evidence>
<keyword evidence="3" id="KW-1185">Reference proteome</keyword>
<evidence type="ECO:0000256" key="1">
    <source>
        <dbReference type="SAM" id="SignalP"/>
    </source>
</evidence>
<proteinExistence type="predicted"/>
<evidence type="ECO:0000313" key="3">
    <source>
        <dbReference type="Proteomes" id="UP000467193"/>
    </source>
</evidence>
<dbReference type="AlphaFoldDB" id="A0A7I7QN52"/>
<feature type="chain" id="PRO_5029754946" description="Secreted protein" evidence="1">
    <location>
        <begin position="25"/>
        <end position="86"/>
    </location>
</feature>
<dbReference type="RefSeq" id="WP_163796669.1">
    <property type="nucleotide sequence ID" value="NZ_AP022588.1"/>
</dbReference>